<dbReference type="AlphaFoldDB" id="A0A6I4NK92"/>
<dbReference type="EMBL" id="WSTB01000005">
    <property type="protein sequence ID" value="MWB94828.1"/>
    <property type="molecule type" value="Genomic_DNA"/>
</dbReference>
<gene>
    <name evidence="1" type="ORF">GON26_10660</name>
</gene>
<dbReference type="RefSeq" id="WP_160374799.1">
    <property type="nucleotide sequence ID" value="NZ_WSTB01000005.1"/>
</dbReference>
<comment type="caution">
    <text evidence="1">The sequence shown here is derived from an EMBL/GenBank/DDBJ whole genome shotgun (WGS) entry which is preliminary data.</text>
</comment>
<organism evidence="1 2">
    <name type="scientific">Flavobacterium hydrocarbonoxydans</name>
    <dbReference type="NCBI Taxonomy" id="2683249"/>
    <lineage>
        <taxon>Bacteria</taxon>
        <taxon>Pseudomonadati</taxon>
        <taxon>Bacteroidota</taxon>
        <taxon>Flavobacteriia</taxon>
        <taxon>Flavobacteriales</taxon>
        <taxon>Flavobacteriaceae</taxon>
        <taxon>Flavobacterium</taxon>
    </lineage>
</organism>
<proteinExistence type="predicted"/>
<sequence length="252" mass="28077">MKKKFTLEIVNSCTENFDNMIPNANGSFCNSCVKNVIDLSSKTNSEIARFASENKNKTVCARLKTTQLEQEFVYNETSKINNFKYAAAVAASVLLTSNVVGQEKPSVQTEINSTKSEHFILGKVAYNETAEEQVSIVVKGKIIDSKTNKPLDKKMYPKIVFSINGSESIIKVNAKTGDFTASIKILKTDKTIGYTISSGDYFLSKTLEFDIKSVKENVLQQNIEVDPEEFRKIYVMGGLGINYSEIKVTKEI</sequence>
<accession>A0A6I4NK92</accession>
<evidence type="ECO:0000313" key="1">
    <source>
        <dbReference type="EMBL" id="MWB94828.1"/>
    </source>
</evidence>
<dbReference type="Proteomes" id="UP000471501">
    <property type="component" value="Unassembled WGS sequence"/>
</dbReference>
<evidence type="ECO:0000313" key="2">
    <source>
        <dbReference type="Proteomes" id="UP000471501"/>
    </source>
</evidence>
<name>A0A6I4NK92_9FLAO</name>
<keyword evidence="2" id="KW-1185">Reference proteome</keyword>
<protein>
    <submittedName>
        <fullName evidence="1">Uncharacterized protein</fullName>
    </submittedName>
</protein>
<reference evidence="1 2" key="1">
    <citation type="submission" date="2019-12" db="EMBL/GenBank/DDBJ databases">
        <authorList>
            <person name="Kim Y.S."/>
        </authorList>
    </citation>
    <scope>NUCLEOTIDE SEQUENCE [LARGE SCALE GENOMIC DNA]</scope>
    <source>
        <strain evidence="1 2">GA093</strain>
    </source>
</reference>